<dbReference type="VEuPathDB" id="VectorBase:ASIC004803"/>
<dbReference type="AlphaFoldDB" id="A0A084VHX3"/>
<keyword evidence="3" id="KW-1185">Reference proteome</keyword>
<evidence type="ECO:0000313" key="1">
    <source>
        <dbReference type="EMBL" id="KFB37567.1"/>
    </source>
</evidence>
<evidence type="ECO:0000313" key="3">
    <source>
        <dbReference type="Proteomes" id="UP000030765"/>
    </source>
</evidence>
<accession>A0A084VHX3</accession>
<proteinExistence type="predicted"/>
<gene>
    <name evidence="1" type="ORF">ZHAS_00004803</name>
</gene>
<protein>
    <submittedName>
        <fullName evidence="1 2">Peptide chain release factor 3</fullName>
    </submittedName>
</protein>
<evidence type="ECO:0000313" key="2">
    <source>
        <dbReference type="EnsemblMetazoa" id="ASIC004803-PA"/>
    </source>
</evidence>
<reference evidence="2" key="2">
    <citation type="submission" date="2020-05" db="UniProtKB">
        <authorList>
            <consortium name="EnsemblMetazoa"/>
        </authorList>
    </citation>
    <scope>IDENTIFICATION</scope>
</reference>
<dbReference type="EnsemblMetazoa" id="ASIC004803-RA">
    <property type="protein sequence ID" value="ASIC004803-PA"/>
    <property type="gene ID" value="ASIC004803"/>
</dbReference>
<reference evidence="1 3" key="1">
    <citation type="journal article" date="2014" name="BMC Genomics">
        <title>Genome sequence of Anopheles sinensis provides insight into genetics basis of mosquito competence for malaria parasites.</title>
        <authorList>
            <person name="Zhou D."/>
            <person name="Zhang D."/>
            <person name="Ding G."/>
            <person name="Shi L."/>
            <person name="Hou Q."/>
            <person name="Ye Y."/>
            <person name="Xu Y."/>
            <person name="Zhou H."/>
            <person name="Xiong C."/>
            <person name="Li S."/>
            <person name="Yu J."/>
            <person name="Hong S."/>
            <person name="Yu X."/>
            <person name="Zou P."/>
            <person name="Chen C."/>
            <person name="Chang X."/>
            <person name="Wang W."/>
            <person name="Lv Y."/>
            <person name="Sun Y."/>
            <person name="Ma L."/>
            <person name="Shen B."/>
            <person name="Zhu C."/>
        </authorList>
    </citation>
    <scope>NUCLEOTIDE SEQUENCE [LARGE SCALE GENOMIC DNA]</scope>
</reference>
<name>A0A084VHX3_ANOSI</name>
<organism evidence="1">
    <name type="scientific">Anopheles sinensis</name>
    <name type="common">Mosquito</name>
    <dbReference type="NCBI Taxonomy" id="74873"/>
    <lineage>
        <taxon>Eukaryota</taxon>
        <taxon>Metazoa</taxon>
        <taxon>Ecdysozoa</taxon>
        <taxon>Arthropoda</taxon>
        <taxon>Hexapoda</taxon>
        <taxon>Insecta</taxon>
        <taxon>Pterygota</taxon>
        <taxon>Neoptera</taxon>
        <taxon>Endopterygota</taxon>
        <taxon>Diptera</taxon>
        <taxon>Nematocera</taxon>
        <taxon>Culicoidea</taxon>
        <taxon>Culicidae</taxon>
        <taxon>Anophelinae</taxon>
        <taxon>Anopheles</taxon>
    </lineage>
</organism>
<dbReference type="Proteomes" id="UP000030765">
    <property type="component" value="Unassembled WGS sequence"/>
</dbReference>
<dbReference type="EMBL" id="ATLV01013242">
    <property type="status" value="NOT_ANNOTATED_CDS"/>
    <property type="molecule type" value="Genomic_DNA"/>
</dbReference>
<sequence>MVDSLMVPFLVPTTGRPTAGWLVSSTDRATSAGKRKVNGNARLIEGGGGGLLYLWRSRVNAEIACALTTFA</sequence>
<dbReference type="EMBL" id="KE524847">
    <property type="protein sequence ID" value="KFB37567.1"/>
    <property type="molecule type" value="Genomic_DNA"/>
</dbReference>